<dbReference type="KEGG" id="nhe:NECHADRAFT_24855"/>
<keyword evidence="3" id="KW-1185">Reference proteome</keyword>
<sequence>LESLPRELLDDITSYLQPHQLAQLSFTCKYLSQHVEPLLWESVELHKPGYHALSVEPNSAPPIRPASYYRWIYGWTSFLRASHRAEAFFTMLQRLHRDDPEQLQRLASRVKSLCAVIKPDWQPRTADSNEAVRNGIIQFWQLLPFFINLEKLELHGDLASKPEHEQPTPEITAPPLSLQVAKLFGYIPCTVSAWLLKSGNTLEWLELGLLDRPFDLVDSDEEDLLRSRDIGEGEGSQNEREAYEIDHNDEYFYSTIPRPLVNFLPSSPNLEFRSELTLPRLKHLHLCQPCKGSYDTHVVSWSITNQAKCLSDWRDILLACGNTVEVLVLEQRPSIDLWGVEEHHLDEAEVLEDDQNGKRHRALIKMVQRLLVPEDALKGVKRVYLYGMVVGQDELGNPTDRYPSGRFMRLLESRGIKCEARQGHWFVYDE</sequence>
<dbReference type="EMBL" id="GG698922">
    <property type="protein sequence ID" value="EEU37492.1"/>
    <property type="molecule type" value="Genomic_DNA"/>
</dbReference>
<dbReference type="OrthoDB" id="3927840at2759"/>
<dbReference type="RefSeq" id="XP_003043205.1">
    <property type="nucleotide sequence ID" value="XM_003043159.1"/>
</dbReference>
<gene>
    <name evidence="2" type="ORF">NECHADRAFT_24855</name>
</gene>
<name>C7ZF25_FUSV7</name>
<dbReference type="InterPro" id="IPR001810">
    <property type="entry name" value="F-box_dom"/>
</dbReference>
<evidence type="ECO:0000313" key="3">
    <source>
        <dbReference type="Proteomes" id="UP000005206"/>
    </source>
</evidence>
<dbReference type="eggNOG" id="ENOG502RADI">
    <property type="taxonomic scope" value="Eukaryota"/>
</dbReference>
<feature type="domain" description="F-box" evidence="1">
    <location>
        <begin position="1"/>
        <end position="43"/>
    </location>
</feature>
<dbReference type="Pfam" id="PF12937">
    <property type="entry name" value="F-box-like"/>
    <property type="match status" value="1"/>
</dbReference>
<organism evidence="2 3">
    <name type="scientific">Fusarium vanettenii (strain ATCC MYA-4622 / CBS 123669 / FGSC 9596 / NRRL 45880 / 77-13-4)</name>
    <name type="common">Fusarium solani subsp. pisi</name>
    <dbReference type="NCBI Taxonomy" id="660122"/>
    <lineage>
        <taxon>Eukaryota</taxon>
        <taxon>Fungi</taxon>
        <taxon>Dikarya</taxon>
        <taxon>Ascomycota</taxon>
        <taxon>Pezizomycotina</taxon>
        <taxon>Sordariomycetes</taxon>
        <taxon>Hypocreomycetidae</taxon>
        <taxon>Hypocreales</taxon>
        <taxon>Nectriaceae</taxon>
        <taxon>Fusarium</taxon>
        <taxon>Fusarium solani species complex</taxon>
        <taxon>Fusarium vanettenii</taxon>
    </lineage>
</organism>
<evidence type="ECO:0000259" key="1">
    <source>
        <dbReference type="PROSITE" id="PS50181"/>
    </source>
</evidence>
<dbReference type="VEuPathDB" id="FungiDB:NECHADRAFT_24855"/>
<dbReference type="Proteomes" id="UP000005206">
    <property type="component" value="Chromosome 11"/>
</dbReference>
<dbReference type="InterPro" id="IPR036047">
    <property type="entry name" value="F-box-like_dom_sf"/>
</dbReference>
<protein>
    <recommendedName>
        <fullName evidence="1">F-box domain-containing protein</fullName>
    </recommendedName>
</protein>
<dbReference type="InParanoid" id="C7ZF25"/>
<accession>C7ZF25</accession>
<dbReference type="SUPFAM" id="SSF81383">
    <property type="entry name" value="F-box domain"/>
    <property type="match status" value="1"/>
</dbReference>
<dbReference type="PROSITE" id="PS50181">
    <property type="entry name" value="FBOX"/>
    <property type="match status" value="1"/>
</dbReference>
<proteinExistence type="predicted"/>
<feature type="non-terminal residue" evidence="2">
    <location>
        <position position="1"/>
    </location>
</feature>
<dbReference type="AlphaFoldDB" id="C7ZF25"/>
<dbReference type="HOGENOM" id="CLU_052452_0_0_1"/>
<dbReference type="OMA" id="ESEWMED"/>
<dbReference type="GeneID" id="9665310"/>
<evidence type="ECO:0000313" key="2">
    <source>
        <dbReference type="EMBL" id="EEU37492.1"/>
    </source>
</evidence>
<feature type="non-terminal residue" evidence="2">
    <location>
        <position position="430"/>
    </location>
</feature>
<reference evidence="2 3" key="1">
    <citation type="journal article" date="2009" name="PLoS Genet.">
        <title>The genome of Nectria haematococca: contribution of supernumerary chromosomes to gene expansion.</title>
        <authorList>
            <person name="Coleman J.J."/>
            <person name="Rounsley S.D."/>
            <person name="Rodriguez-Carres M."/>
            <person name="Kuo A."/>
            <person name="Wasmann C.C."/>
            <person name="Grimwood J."/>
            <person name="Schmutz J."/>
            <person name="Taga M."/>
            <person name="White G.J."/>
            <person name="Zhou S."/>
            <person name="Schwartz D.C."/>
            <person name="Freitag M."/>
            <person name="Ma L.J."/>
            <person name="Danchin E.G."/>
            <person name="Henrissat B."/>
            <person name="Coutinho P.M."/>
            <person name="Nelson D.R."/>
            <person name="Straney D."/>
            <person name="Napoli C.A."/>
            <person name="Barker B.M."/>
            <person name="Gribskov M."/>
            <person name="Rep M."/>
            <person name="Kroken S."/>
            <person name="Molnar I."/>
            <person name="Rensing C."/>
            <person name="Kennell J.C."/>
            <person name="Zamora J."/>
            <person name="Farman M.L."/>
            <person name="Selker E.U."/>
            <person name="Salamov A."/>
            <person name="Shapiro H."/>
            <person name="Pangilinan J."/>
            <person name="Lindquist E."/>
            <person name="Lamers C."/>
            <person name="Grigoriev I.V."/>
            <person name="Geiser D.M."/>
            <person name="Covert S.F."/>
            <person name="Temporini E."/>
            <person name="Vanetten H.D."/>
        </authorList>
    </citation>
    <scope>NUCLEOTIDE SEQUENCE [LARGE SCALE GENOMIC DNA]</scope>
    <source>
        <strain evidence="3">ATCC MYA-4622 / CBS 123669 / FGSC 9596 / NRRL 45880 / 77-13-4</strain>
    </source>
</reference>